<organism evidence="1 2">
    <name type="scientific">Cryphonectria parasitica (strain ATCC 38755 / EP155)</name>
    <dbReference type="NCBI Taxonomy" id="660469"/>
    <lineage>
        <taxon>Eukaryota</taxon>
        <taxon>Fungi</taxon>
        <taxon>Dikarya</taxon>
        <taxon>Ascomycota</taxon>
        <taxon>Pezizomycotina</taxon>
        <taxon>Sordariomycetes</taxon>
        <taxon>Sordariomycetidae</taxon>
        <taxon>Diaporthales</taxon>
        <taxon>Cryphonectriaceae</taxon>
        <taxon>Cryphonectria-Endothia species complex</taxon>
        <taxon>Cryphonectria</taxon>
    </lineage>
</organism>
<dbReference type="GeneID" id="63840483"/>
<comment type="caution">
    <text evidence="1">The sequence shown here is derived from an EMBL/GenBank/DDBJ whole genome shotgun (WGS) entry which is preliminary data.</text>
</comment>
<proteinExistence type="predicted"/>
<dbReference type="Proteomes" id="UP000803844">
    <property type="component" value="Unassembled WGS sequence"/>
</dbReference>
<name>A0A9P4Y3S8_CRYP1</name>
<keyword evidence="2" id="KW-1185">Reference proteome</keyword>
<accession>A0A9P4Y3S8</accession>
<protein>
    <submittedName>
        <fullName evidence="1">Uncharacterized protein</fullName>
    </submittedName>
</protein>
<evidence type="ECO:0000313" key="2">
    <source>
        <dbReference type="Proteomes" id="UP000803844"/>
    </source>
</evidence>
<dbReference type="RefSeq" id="XP_040776813.1">
    <property type="nucleotide sequence ID" value="XM_040923354.1"/>
</dbReference>
<dbReference type="AlphaFoldDB" id="A0A9P4Y3S8"/>
<evidence type="ECO:0000313" key="1">
    <source>
        <dbReference type="EMBL" id="KAF3765852.1"/>
    </source>
</evidence>
<gene>
    <name evidence="1" type="ORF">M406DRAFT_356084</name>
</gene>
<reference evidence="1" key="1">
    <citation type="journal article" date="2020" name="Phytopathology">
        <title>Genome sequence of the chestnut blight fungus Cryphonectria parasitica EP155: A fundamental resource for an archetypical invasive plant pathogen.</title>
        <authorList>
            <person name="Crouch J.A."/>
            <person name="Dawe A."/>
            <person name="Aerts A."/>
            <person name="Barry K."/>
            <person name="Churchill A.C.L."/>
            <person name="Grimwood J."/>
            <person name="Hillman B."/>
            <person name="Milgroom M.G."/>
            <person name="Pangilinan J."/>
            <person name="Smith M."/>
            <person name="Salamov A."/>
            <person name="Schmutz J."/>
            <person name="Yadav J."/>
            <person name="Grigoriev I.V."/>
            <person name="Nuss D."/>
        </authorList>
    </citation>
    <scope>NUCLEOTIDE SEQUENCE</scope>
    <source>
        <strain evidence="1">EP155</strain>
    </source>
</reference>
<dbReference type="EMBL" id="MU032347">
    <property type="protein sequence ID" value="KAF3765852.1"/>
    <property type="molecule type" value="Genomic_DNA"/>
</dbReference>
<sequence>MFFLPQFLFLSFSLFQRLRHTHYMLVLIFSPRPSSRVSRFAELAGDGDAGSRRLGVSAKQ</sequence>